<comment type="subcellular location">
    <subcellularLocation>
        <location evidence="1">Secreted</location>
        <location evidence="1">Extracellular space</location>
    </subcellularLocation>
</comment>
<keyword evidence="4 12" id="KW-0732">Signal</keyword>
<evidence type="ECO:0000259" key="13">
    <source>
        <dbReference type="PROSITE" id="PS50240"/>
    </source>
</evidence>
<dbReference type="GeneID" id="115622203"/>
<organism evidence="14 15">
    <name type="scientific">Drosophila lebanonensis</name>
    <name type="common">Fruit fly</name>
    <name type="synonym">Scaptodrosophila lebanonensis</name>
    <dbReference type="NCBI Taxonomy" id="7225"/>
    <lineage>
        <taxon>Eukaryota</taxon>
        <taxon>Metazoa</taxon>
        <taxon>Ecdysozoa</taxon>
        <taxon>Arthropoda</taxon>
        <taxon>Hexapoda</taxon>
        <taxon>Insecta</taxon>
        <taxon>Pterygota</taxon>
        <taxon>Neoptera</taxon>
        <taxon>Endopterygota</taxon>
        <taxon>Diptera</taxon>
        <taxon>Brachycera</taxon>
        <taxon>Muscomorpha</taxon>
        <taxon>Ephydroidea</taxon>
        <taxon>Drosophilidae</taxon>
        <taxon>Scaptodrosophila</taxon>
    </lineage>
</organism>
<feature type="region of interest" description="Disordered" evidence="11">
    <location>
        <begin position="30"/>
        <end position="50"/>
    </location>
</feature>
<dbReference type="SMART" id="SM00020">
    <property type="entry name" value="Tryp_SPc"/>
    <property type="match status" value="1"/>
</dbReference>
<evidence type="ECO:0000256" key="12">
    <source>
        <dbReference type="SAM" id="SignalP"/>
    </source>
</evidence>
<dbReference type="InterPro" id="IPR050430">
    <property type="entry name" value="Peptidase_S1"/>
</dbReference>
<feature type="compositionally biased region" description="Low complexity" evidence="11">
    <location>
        <begin position="33"/>
        <end position="43"/>
    </location>
</feature>
<accession>A0A6J2TA03</accession>
<dbReference type="PROSITE" id="PS50240">
    <property type="entry name" value="TRYPSIN_DOM"/>
    <property type="match status" value="1"/>
</dbReference>
<dbReference type="Gene3D" id="2.40.10.10">
    <property type="entry name" value="Trypsin-like serine proteases"/>
    <property type="match status" value="2"/>
</dbReference>
<evidence type="ECO:0000256" key="7">
    <source>
        <dbReference type="ARBA" id="ARBA00023145"/>
    </source>
</evidence>
<feature type="domain" description="Peptidase S1" evidence="13">
    <location>
        <begin position="108"/>
        <end position="338"/>
    </location>
</feature>
<comment type="similarity">
    <text evidence="2">Belongs to the peptidase S1 family.</text>
</comment>
<protein>
    <recommendedName>
        <fullName evidence="10">trypsin</fullName>
        <ecNumber evidence="10">3.4.21.4</ecNumber>
    </recommendedName>
</protein>
<evidence type="ECO:0000256" key="9">
    <source>
        <dbReference type="ARBA" id="ARBA00036320"/>
    </source>
</evidence>
<sequence length="342" mass="37764">MFIAKHYIGKWLLIISLPLFGATEEAAQQENVTTTSEATTLTSKTEEQTSESTLKVVELSTTMAAPILNSFETTVAPDPTTTTTEPSKTLKPVLVRNVPLSKPEENTYDSGYPSNNNEMPYVAALFFSTQSHKWFCAGTILSKGWILTTASCTTYADYVKISLGATKRSKPKLVMYVTSRAFHMHDHYDKKKYRNDIALIQVPALSFSRSIKPVTLPKTSLYDEDVAELWTFSAGWGLHNETEESTEELHITQIQVLPNEVCFKTRYGKAISEGMLCGLPPNKGATCRLDSGSPMVLQDDTLLVGIASFANQHGCMSRTPIIYTKILSYISWISSTAGISVS</sequence>
<evidence type="ECO:0000256" key="1">
    <source>
        <dbReference type="ARBA" id="ARBA00004239"/>
    </source>
</evidence>
<dbReference type="Proteomes" id="UP000504634">
    <property type="component" value="Unplaced"/>
</dbReference>
<dbReference type="RefSeq" id="XP_030371958.1">
    <property type="nucleotide sequence ID" value="XM_030516098.1"/>
</dbReference>
<feature type="signal peptide" evidence="12">
    <location>
        <begin position="1"/>
        <end position="27"/>
    </location>
</feature>
<dbReference type="PRINTS" id="PR00722">
    <property type="entry name" value="CHYMOTRYPSIN"/>
</dbReference>
<evidence type="ECO:0000256" key="6">
    <source>
        <dbReference type="ARBA" id="ARBA00022825"/>
    </source>
</evidence>
<evidence type="ECO:0000313" key="15">
    <source>
        <dbReference type="RefSeq" id="XP_030371958.1"/>
    </source>
</evidence>
<dbReference type="GO" id="GO:0004252">
    <property type="term" value="F:serine-type endopeptidase activity"/>
    <property type="evidence" value="ECO:0007669"/>
    <property type="project" value="UniProtKB-EC"/>
</dbReference>
<dbReference type="EC" id="3.4.21.4" evidence="10"/>
<dbReference type="AlphaFoldDB" id="A0A6J2TA03"/>
<comment type="catalytic activity">
    <reaction evidence="9">
        <text>Preferential cleavage: Arg-|-Xaa, Lys-|-Xaa.</text>
        <dbReference type="EC" id="3.4.21.4"/>
    </reaction>
</comment>
<dbReference type="PANTHER" id="PTHR24276">
    <property type="entry name" value="POLYSERASE-RELATED"/>
    <property type="match status" value="1"/>
</dbReference>
<evidence type="ECO:0000256" key="2">
    <source>
        <dbReference type="ARBA" id="ARBA00007664"/>
    </source>
</evidence>
<keyword evidence="3" id="KW-0645">Protease</keyword>
<dbReference type="InterPro" id="IPR043504">
    <property type="entry name" value="Peptidase_S1_PA_chymotrypsin"/>
</dbReference>
<name>A0A6J2TA03_DROLE</name>
<reference evidence="15" key="1">
    <citation type="submission" date="2025-08" db="UniProtKB">
        <authorList>
            <consortium name="RefSeq"/>
        </authorList>
    </citation>
    <scope>IDENTIFICATION</scope>
    <source>
        <strain evidence="15">11010-0011.00</strain>
        <tissue evidence="15">Whole body</tissue>
    </source>
</reference>
<proteinExistence type="inferred from homology"/>
<keyword evidence="6" id="KW-0720">Serine protease</keyword>
<dbReference type="CDD" id="cd00190">
    <property type="entry name" value="Tryp_SPc"/>
    <property type="match status" value="1"/>
</dbReference>
<feature type="chain" id="PRO_5026714538" description="trypsin" evidence="12">
    <location>
        <begin position="28"/>
        <end position="342"/>
    </location>
</feature>
<keyword evidence="8" id="KW-1015">Disulfide bond</keyword>
<evidence type="ECO:0000256" key="4">
    <source>
        <dbReference type="ARBA" id="ARBA00022729"/>
    </source>
</evidence>
<keyword evidence="7" id="KW-0865">Zymogen</keyword>
<evidence type="ECO:0000256" key="8">
    <source>
        <dbReference type="ARBA" id="ARBA00023157"/>
    </source>
</evidence>
<dbReference type="InterPro" id="IPR001314">
    <property type="entry name" value="Peptidase_S1A"/>
</dbReference>
<dbReference type="InterPro" id="IPR001254">
    <property type="entry name" value="Trypsin_dom"/>
</dbReference>
<evidence type="ECO:0000256" key="5">
    <source>
        <dbReference type="ARBA" id="ARBA00022801"/>
    </source>
</evidence>
<dbReference type="InterPro" id="IPR009003">
    <property type="entry name" value="Peptidase_S1_PA"/>
</dbReference>
<evidence type="ECO:0000256" key="11">
    <source>
        <dbReference type="SAM" id="MobiDB-lite"/>
    </source>
</evidence>
<keyword evidence="14" id="KW-1185">Reference proteome</keyword>
<dbReference type="GO" id="GO:0006508">
    <property type="term" value="P:proteolysis"/>
    <property type="evidence" value="ECO:0007669"/>
    <property type="project" value="UniProtKB-KW"/>
</dbReference>
<dbReference type="Pfam" id="PF00089">
    <property type="entry name" value="Trypsin"/>
    <property type="match status" value="1"/>
</dbReference>
<dbReference type="OrthoDB" id="5565075at2759"/>
<keyword evidence="5" id="KW-0378">Hydrolase</keyword>
<gene>
    <name evidence="15" type="primary">LOC115622203</name>
</gene>
<dbReference type="SUPFAM" id="SSF50494">
    <property type="entry name" value="Trypsin-like serine proteases"/>
    <property type="match status" value="1"/>
</dbReference>
<evidence type="ECO:0000256" key="3">
    <source>
        <dbReference type="ARBA" id="ARBA00022670"/>
    </source>
</evidence>
<dbReference type="PANTHER" id="PTHR24276:SF91">
    <property type="entry name" value="AT26814P-RELATED"/>
    <property type="match status" value="1"/>
</dbReference>
<evidence type="ECO:0000313" key="14">
    <source>
        <dbReference type="Proteomes" id="UP000504634"/>
    </source>
</evidence>
<evidence type="ECO:0000256" key="10">
    <source>
        <dbReference type="ARBA" id="ARBA00038868"/>
    </source>
</evidence>
<dbReference type="GO" id="GO:0005576">
    <property type="term" value="C:extracellular region"/>
    <property type="evidence" value="ECO:0007669"/>
    <property type="project" value="UniProtKB-SubCell"/>
</dbReference>